<dbReference type="AlphaFoldDB" id="A0A5B8XE50"/>
<dbReference type="UniPathway" id="UPA00232"/>
<comment type="catalytic activity">
    <reaction evidence="6">
        <text>a 2-methoxy-6-(all-trans-polyprenyl)benzene-1,4-diol + S-adenosyl-L-methionine = a 5-methoxy-2-methyl-3-(all-trans-polyprenyl)benzene-1,4-diol + S-adenosyl-L-homocysteine + H(+)</text>
        <dbReference type="Rhea" id="RHEA:28286"/>
        <dbReference type="Rhea" id="RHEA-COMP:10858"/>
        <dbReference type="Rhea" id="RHEA-COMP:10859"/>
        <dbReference type="ChEBI" id="CHEBI:15378"/>
        <dbReference type="ChEBI" id="CHEBI:57856"/>
        <dbReference type="ChEBI" id="CHEBI:59789"/>
        <dbReference type="ChEBI" id="CHEBI:84166"/>
        <dbReference type="ChEBI" id="CHEBI:84167"/>
        <dbReference type="EC" id="2.1.1.201"/>
    </reaction>
</comment>
<dbReference type="CDD" id="cd02440">
    <property type="entry name" value="AdoMet_MTases"/>
    <property type="match status" value="1"/>
</dbReference>
<feature type="binding site" evidence="6">
    <location>
        <position position="126"/>
    </location>
    <ligand>
        <name>S-adenosyl-L-methionine</name>
        <dbReference type="ChEBI" id="CHEBI:59789"/>
    </ligand>
</feature>
<comment type="pathway">
    <text evidence="6">Quinol/quinone metabolism; menaquinone biosynthesis; menaquinol from 1,4-dihydroxy-2-naphthoate: step 2/2.</text>
</comment>
<dbReference type="SUPFAM" id="SSF53335">
    <property type="entry name" value="S-adenosyl-L-methionine-dependent methyltransferases"/>
    <property type="match status" value="1"/>
</dbReference>
<dbReference type="InterPro" id="IPR029063">
    <property type="entry name" value="SAM-dependent_MTases_sf"/>
</dbReference>
<organism evidence="7 8">
    <name type="scientific">Candidatus Deianiraea vastatrix</name>
    <dbReference type="NCBI Taxonomy" id="2163644"/>
    <lineage>
        <taxon>Bacteria</taxon>
        <taxon>Pseudomonadati</taxon>
        <taxon>Pseudomonadota</taxon>
        <taxon>Alphaproteobacteria</taxon>
        <taxon>Rickettsiales</taxon>
        <taxon>Candidatus Deianiraeaceae</taxon>
        <taxon>Candidatus Deianiraea</taxon>
    </lineage>
</organism>
<reference evidence="7 8" key="1">
    <citation type="journal article" date="2019" name="ISME J.">
        <title>Deianiraea, an extracellular bacterium associated with the ciliate Paramecium, suggests an alternative scenario for the evolution of Rickettsiales.</title>
        <authorList>
            <person name="Castelli M."/>
            <person name="Sabaneyeva E."/>
            <person name="Lanzoni O."/>
            <person name="Lebedeva N."/>
            <person name="Floriano A.M."/>
            <person name="Gaiarsa S."/>
            <person name="Benken K."/>
            <person name="Modeo L."/>
            <person name="Bandi C."/>
            <person name="Potekhin A."/>
            <person name="Sassera D."/>
            <person name="Petroni G."/>
        </authorList>
    </citation>
    <scope>NUCLEOTIDE SEQUENCE [LARGE SCALE GENOMIC DNA]</scope>
    <source>
        <strain evidence="7">CyL4-1</strain>
    </source>
</reference>
<comment type="caution">
    <text evidence="6">Lacks conserved residue(s) required for the propagation of feature annotation.</text>
</comment>
<evidence type="ECO:0000256" key="5">
    <source>
        <dbReference type="ARBA" id="ARBA00022691"/>
    </source>
</evidence>
<evidence type="ECO:0000256" key="1">
    <source>
        <dbReference type="ARBA" id="ARBA00022428"/>
    </source>
</evidence>
<feature type="binding site" evidence="6">
    <location>
        <position position="60"/>
    </location>
    <ligand>
        <name>S-adenosyl-L-methionine</name>
        <dbReference type="ChEBI" id="CHEBI:59789"/>
    </ligand>
</feature>
<comment type="similarity">
    <text evidence="6">Belongs to the class I-like SAM-binding methyltransferase superfamily. MenG/UbiE family.</text>
</comment>
<comment type="catalytic activity">
    <reaction evidence="6">
        <text>a 2-demethylmenaquinol + S-adenosyl-L-methionine = a menaquinol + S-adenosyl-L-homocysteine + H(+)</text>
        <dbReference type="Rhea" id="RHEA:42640"/>
        <dbReference type="Rhea" id="RHEA-COMP:9539"/>
        <dbReference type="Rhea" id="RHEA-COMP:9563"/>
        <dbReference type="ChEBI" id="CHEBI:15378"/>
        <dbReference type="ChEBI" id="CHEBI:18151"/>
        <dbReference type="ChEBI" id="CHEBI:55437"/>
        <dbReference type="ChEBI" id="CHEBI:57856"/>
        <dbReference type="ChEBI" id="CHEBI:59789"/>
        <dbReference type="EC" id="2.1.1.163"/>
    </reaction>
</comment>
<dbReference type="PROSITE" id="PS01183">
    <property type="entry name" value="UBIE_1"/>
    <property type="match status" value="1"/>
</dbReference>
<keyword evidence="4 6" id="KW-0831">Ubiquinone biosynthesis</keyword>
<evidence type="ECO:0000256" key="3">
    <source>
        <dbReference type="ARBA" id="ARBA00022679"/>
    </source>
</evidence>
<evidence type="ECO:0000256" key="6">
    <source>
        <dbReference type="HAMAP-Rule" id="MF_01813"/>
    </source>
</evidence>
<dbReference type="Pfam" id="PF01209">
    <property type="entry name" value="Ubie_methyltran"/>
    <property type="match status" value="1"/>
</dbReference>
<comment type="pathway">
    <text evidence="6">Cofactor biosynthesis; ubiquinone biosynthesis.</text>
</comment>
<dbReference type="GO" id="GO:0008425">
    <property type="term" value="F:2-methoxy-6-polyprenyl-1,4-benzoquinol methyltransferase activity"/>
    <property type="evidence" value="ECO:0007669"/>
    <property type="project" value="UniProtKB-UniRule"/>
</dbReference>
<dbReference type="EMBL" id="CP029077">
    <property type="protein sequence ID" value="QED23543.1"/>
    <property type="molecule type" value="Genomic_DNA"/>
</dbReference>
<sequence>MKNVGKNRDLISSVFSSVAKKYDIMNDLMSFGMHRLWKKRFVDLITVKENAVFTDLSCGTGDIARLILKKNSVKLSTLIDPDEKMLALAKENLLNNGISLGNIEFKSCLAESLDLSEKSQDFITISFGARNFSDLKKGLENCRKAICDGGYLYIMEFTPSMKNQSLDKVYQKYLTHVLPKIGKFVAKDEAAYSYLASSIKEFLEPREMKKMLLESGFSYVDYIAFANGAVGVYIARV</sequence>
<name>A0A5B8XE50_9RICK</name>
<gene>
    <name evidence="6" type="primary">ubiE</name>
    <name evidence="7" type="ORF">Deia_00753</name>
</gene>
<dbReference type="NCBIfam" id="TIGR01934">
    <property type="entry name" value="MenG_MenH_UbiE"/>
    <property type="match status" value="1"/>
</dbReference>
<dbReference type="PROSITE" id="PS51608">
    <property type="entry name" value="SAM_MT_UBIE"/>
    <property type="match status" value="1"/>
</dbReference>
<dbReference type="Gene3D" id="3.40.50.150">
    <property type="entry name" value="Vaccinia Virus protein VP39"/>
    <property type="match status" value="1"/>
</dbReference>
<protein>
    <recommendedName>
        <fullName evidence="6">Ubiquinone/menaquinone biosynthesis C-methyltransferase UbiE</fullName>
        <ecNumber evidence="6">2.1.1.163</ecNumber>
        <ecNumber evidence="6">2.1.1.201</ecNumber>
    </recommendedName>
    <alternativeName>
        <fullName evidence="6">2-methoxy-6-polyprenyl-1,4-benzoquinol methylase</fullName>
    </alternativeName>
    <alternativeName>
        <fullName evidence="6">Demethylmenaquinone methyltransferase</fullName>
    </alternativeName>
</protein>
<comment type="function">
    <text evidence="6">Methyltransferase required for the conversion of demethylmenaquinol (DMKH2) to menaquinol (MKH2) and the conversion of 2-polyprenyl-6-methoxy-1,4-benzoquinol (DDMQH2) to 2-polyprenyl-3-methyl-6-methoxy-1,4-benzoquinol (DMQH2).</text>
</comment>
<dbReference type="Proteomes" id="UP000321934">
    <property type="component" value="Chromosome"/>
</dbReference>
<dbReference type="RefSeq" id="WP_146820809.1">
    <property type="nucleotide sequence ID" value="NZ_CP029077.1"/>
</dbReference>
<dbReference type="GO" id="GO:0032259">
    <property type="term" value="P:methylation"/>
    <property type="evidence" value="ECO:0007669"/>
    <property type="project" value="UniProtKB-KW"/>
</dbReference>
<dbReference type="GO" id="GO:0043770">
    <property type="term" value="F:demethylmenaquinone methyltransferase activity"/>
    <property type="evidence" value="ECO:0007669"/>
    <property type="project" value="UniProtKB-UniRule"/>
</dbReference>
<dbReference type="UniPathway" id="UPA00079">
    <property type="reaction ID" value="UER00169"/>
</dbReference>
<evidence type="ECO:0000256" key="2">
    <source>
        <dbReference type="ARBA" id="ARBA00022603"/>
    </source>
</evidence>
<dbReference type="PANTHER" id="PTHR43591:SF24">
    <property type="entry name" value="2-METHOXY-6-POLYPRENYL-1,4-BENZOQUINOL METHYLASE, MITOCHONDRIAL"/>
    <property type="match status" value="1"/>
</dbReference>
<evidence type="ECO:0000313" key="8">
    <source>
        <dbReference type="Proteomes" id="UP000321934"/>
    </source>
</evidence>
<keyword evidence="7" id="KW-0830">Ubiquinone</keyword>
<feature type="binding site" evidence="6">
    <location>
        <position position="80"/>
    </location>
    <ligand>
        <name>S-adenosyl-L-methionine</name>
        <dbReference type="ChEBI" id="CHEBI:59789"/>
    </ligand>
</feature>
<dbReference type="GO" id="GO:0009234">
    <property type="term" value="P:menaquinone biosynthetic process"/>
    <property type="evidence" value="ECO:0007669"/>
    <property type="project" value="UniProtKB-UniRule"/>
</dbReference>
<dbReference type="OrthoDB" id="9808140at2"/>
<dbReference type="InterPro" id="IPR023576">
    <property type="entry name" value="UbiE/COQ5_MeTrFase_CS"/>
</dbReference>
<keyword evidence="2 6" id="KW-0489">Methyltransferase</keyword>
<accession>A0A5B8XE50</accession>
<dbReference type="EC" id="2.1.1.201" evidence="6"/>
<keyword evidence="1 6" id="KW-0474">Menaquinone biosynthesis</keyword>
<dbReference type="GO" id="GO:0009060">
    <property type="term" value="P:aerobic respiration"/>
    <property type="evidence" value="ECO:0007669"/>
    <property type="project" value="UniProtKB-UniRule"/>
</dbReference>
<keyword evidence="5 6" id="KW-0949">S-adenosyl-L-methionine</keyword>
<proteinExistence type="inferred from homology"/>
<keyword evidence="3 6" id="KW-0808">Transferase</keyword>
<evidence type="ECO:0000256" key="4">
    <source>
        <dbReference type="ARBA" id="ARBA00022688"/>
    </source>
</evidence>
<keyword evidence="8" id="KW-1185">Reference proteome</keyword>
<dbReference type="EC" id="2.1.1.163" evidence="6"/>
<dbReference type="PANTHER" id="PTHR43591">
    <property type="entry name" value="METHYLTRANSFERASE"/>
    <property type="match status" value="1"/>
</dbReference>
<dbReference type="InterPro" id="IPR004033">
    <property type="entry name" value="UbiE/COQ5_MeTrFase"/>
</dbReference>
<evidence type="ECO:0000313" key="7">
    <source>
        <dbReference type="EMBL" id="QED23543.1"/>
    </source>
</evidence>
<dbReference type="HAMAP" id="MF_01813">
    <property type="entry name" value="MenG_UbiE_methyltr"/>
    <property type="match status" value="1"/>
</dbReference>